<gene>
    <name evidence="4" type="ORF">CIL05_17750</name>
</gene>
<accession>A0A2A2IAR4</accession>
<feature type="active site" description="Proton acceptor" evidence="1">
    <location>
        <position position="342"/>
    </location>
</feature>
<dbReference type="PANTHER" id="PTHR45726:SF3">
    <property type="entry name" value="LEUKOTRIENE A-4 HYDROLASE"/>
    <property type="match status" value="1"/>
</dbReference>
<organism evidence="4 5">
    <name type="scientific">Virgibacillus profundi</name>
    <dbReference type="NCBI Taxonomy" id="2024555"/>
    <lineage>
        <taxon>Bacteria</taxon>
        <taxon>Bacillati</taxon>
        <taxon>Bacillota</taxon>
        <taxon>Bacilli</taxon>
        <taxon>Bacillales</taxon>
        <taxon>Bacillaceae</taxon>
        <taxon>Virgibacillus</taxon>
    </lineage>
</organism>
<dbReference type="InterPro" id="IPR042097">
    <property type="entry name" value="Aminopeptidase_N-like_N_sf"/>
</dbReference>
<evidence type="ECO:0000313" key="5">
    <source>
        <dbReference type="Proteomes" id="UP000218887"/>
    </source>
</evidence>
<feature type="domain" description="Peptidase M1 membrane alanine aminopeptidase" evidence="3">
    <location>
        <begin position="283"/>
        <end position="476"/>
    </location>
</feature>
<dbReference type="InterPro" id="IPR014782">
    <property type="entry name" value="Peptidase_M1_dom"/>
</dbReference>
<dbReference type="OrthoDB" id="9814383at2"/>
<sequence length="480" mass="55719">MSKKLIWFSLIFLIMISVLALKLITQSEREESIITENNTLVKYPPKTVPPGSDSQYDIELTMTKEGKLDLEATVILNNISQDSWNDLVFYFIPNIFTENTSQELNYPLEVPATIQLHNVTLDGEQVDYNLEKDTLSIPLSKELEPGNVVRVNFDYEFTLPEGGVRFTKSNENYHLAQFYPMVATYRDHKWNKEEYRFRGETYHTGFSDFKVSYDIPEGYTFVSTSEADEYPGKTVGTFEVNDVKEVFIAILKEPMVIQKQKSNINIRVFGFEDKADLYKEISEVASDTLTYFQENIGPYPFTQLDIVIDGLGMEYPGIVTVNSIYNSGPVNPDALKSMVIHEIAHQWFYGVTSNNPYHNAWLDEGLASFSASLYHFSTSNEKIPYESMNEQIGKLEPIPVNLPLDKYDKQMSSYVYEKSVTMLWNLIEQKGGIEEAEEFLKTYYDYYKYKEVDSEEFVRFTKHYFNLEDDSFFKEWLLLE</sequence>
<feature type="active site" description="Proton donor" evidence="1">
    <location>
        <position position="416"/>
    </location>
</feature>
<dbReference type="Gene3D" id="1.10.390.10">
    <property type="entry name" value="Neutral Protease Domain 2"/>
    <property type="match status" value="1"/>
</dbReference>
<dbReference type="EMBL" id="NPOA01000014">
    <property type="protein sequence ID" value="PAV28210.1"/>
    <property type="molecule type" value="Genomic_DNA"/>
</dbReference>
<keyword evidence="5" id="KW-1185">Reference proteome</keyword>
<protein>
    <recommendedName>
        <fullName evidence="3">Peptidase M1 membrane alanine aminopeptidase domain-containing protein</fullName>
    </recommendedName>
</protein>
<evidence type="ECO:0000256" key="2">
    <source>
        <dbReference type="PIRSR" id="PIRSR634015-3"/>
    </source>
</evidence>
<dbReference type="AlphaFoldDB" id="A0A2A2IAR4"/>
<name>A0A2A2IAR4_9BACI</name>
<feature type="binding site" evidence="2">
    <location>
        <position position="341"/>
    </location>
    <ligand>
        <name>Zn(2+)</name>
        <dbReference type="ChEBI" id="CHEBI:29105"/>
        <note>catalytic</note>
    </ligand>
</feature>
<dbReference type="Gene3D" id="2.60.40.1730">
    <property type="entry name" value="tricorn interacting facor f3 domain"/>
    <property type="match status" value="1"/>
</dbReference>
<dbReference type="Proteomes" id="UP000218887">
    <property type="component" value="Unassembled WGS sequence"/>
</dbReference>
<dbReference type="SUPFAM" id="SSF55486">
    <property type="entry name" value="Metalloproteases ('zincins'), catalytic domain"/>
    <property type="match status" value="1"/>
</dbReference>
<dbReference type="InterPro" id="IPR034015">
    <property type="entry name" value="M1_LTA4H"/>
</dbReference>
<reference evidence="4 5" key="1">
    <citation type="submission" date="2017-08" db="EMBL/GenBank/DDBJ databases">
        <title>Virgibacillus indicus sp. nov. and Virgibacillus profoundi sp. nov, two moderately halophilic bacteria isolated from marine sediment by using the Microfluidic Streak Plate.</title>
        <authorList>
            <person name="Xu B."/>
            <person name="Hu B."/>
            <person name="Wang J."/>
            <person name="Zhu Y."/>
            <person name="Huang L."/>
            <person name="Du W."/>
            <person name="Huang Y."/>
        </authorList>
    </citation>
    <scope>NUCLEOTIDE SEQUENCE [LARGE SCALE GENOMIC DNA]</scope>
    <source>
        <strain evidence="4 5">IO3-P3-H5</strain>
    </source>
</reference>
<feature type="binding site" evidence="2">
    <location>
        <position position="364"/>
    </location>
    <ligand>
        <name>Zn(2+)</name>
        <dbReference type="ChEBI" id="CHEBI:29105"/>
        <note>catalytic</note>
    </ligand>
</feature>
<comment type="cofactor">
    <cofactor evidence="2">
        <name>Zn(2+)</name>
        <dbReference type="ChEBI" id="CHEBI:29105"/>
    </cofactor>
    <text evidence="2">Binds 1 zinc ion per subunit.</text>
</comment>
<evidence type="ECO:0000256" key="1">
    <source>
        <dbReference type="PIRSR" id="PIRSR634015-1"/>
    </source>
</evidence>
<evidence type="ECO:0000259" key="3">
    <source>
        <dbReference type="Pfam" id="PF01433"/>
    </source>
</evidence>
<evidence type="ECO:0000313" key="4">
    <source>
        <dbReference type="EMBL" id="PAV28210.1"/>
    </source>
</evidence>
<dbReference type="CDD" id="cd09604">
    <property type="entry name" value="M1_APN_like"/>
    <property type="match status" value="1"/>
</dbReference>
<dbReference type="GO" id="GO:0008237">
    <property type="term" value="F:metallopeptidase activity"/>
    <property type="evidence" value="ECO:0007669"/>
    <property type="project" value="InterPro"/>
</dbReference>
<keyword evidence="2" id="KW-0479">Metal-binding</keyword>
<keyword evidence="2" id="KW-0862">Zinc</keyword>
<dbReference type="InterPro" id="IPR027268">
    <property type="entry name" value="Peptidase_M4/M1_CTD_sf"/>
</dbReference>
<feature type="binding site" evidence="2">
    <location>
        <position position="345"/>
    </location>
    <ligand>
        <name>Zn(2+)</name>
        <dbReference type="ChEBI" id="CHEBI:29105"/>
        <note>catalytic</note>
    </ligand>
</feature>
<dbReference type="PANTHER" id="PTHR45726">
    <property type="entry name" value="LEUKOTRIENE A-4 HYDROLASE"/>
    <property type="match status" value="1"/>
</dbReference>
<dbReference type="RefSeq" id="WP_095656883.1">
    <property type="nucleotide sequence ID" value="NZ_NPOA01000014.1"/>
</dbReference>
<dbReference type="GO" id="GO:0008270">
    <property type="term" value="F:zinc ion binding"/>
    <property type="evidence" value="ECO:0007669"/>
    <property type="project" value="InterPro"/>
</dbReference>
<proteinExistence type="predicted"/>
<comment type="caution">
    <text evidence="4">The sequence shown here is derived from an EMBL/GenBank/DDBJ whole genome shotgun (WGS) entry which is preliminary data.</text>
</comment>
<dbReference type="Pfam" id="PF01433">
    <property type="entry name" value="Peptidase_M1"/>
    <property type="match status" value="1"/>
</dbReference>